<evidence type="ECO:0000313" key="2">
    <source>
        <dbReference type="Proteomes" id="UP001374599"/>
    </source>
</evidence>
<organism evidence="1 2">
    <name type="scientific">Vallitalea maricola</name>
    <dbReference type="NCBI Taxonomy" id="3074433"/>
    <lineage>
        <taxon>Bacteria</taxon>
        <taxon>Bacillati</taxon>
        <taxon>Bacillota</taxon>
        <taxon>Clostridia</taxon>
        <taxon>Lachnospirales</taxon>
        <taxon>Vallitaleaceae</taxon>
        <taxon>Vallitalea</taxon>
    </lineage>
</organism>
<keyword evidence="1" id="KW-0808">Transferase</keyword>
<gene>
    <name evidence="1" type="primary">galT</name>
    <name evidence="1" type="ORF">AN2V17_00770</name>
</gene>
<keyword evidence="1" id="KW-0548">Nucleotidyltransferase</keyword>
<proteinExistence type="predicted"/>
<dbReference type="EMBL" id="BTPU01000001">
    <property type="protein sequence ID" value="GMQ60851.1"/>
    <property type="molecule type" value="Genomic_DNA"/>
</dbReference>
<keyword evidence="2" id="KW-1185">Reference proteome</keyword>
<accession>A0ACB5UD33</accession>
<dbReference type="Proteomes" id="UP001374599">
    <property type="component" value="Unassembled WGS sequence"/>
</dbReference>
<reference evidence="1" key="1">
    <citation type="submission" date="2023-09" db="EMBL/GenBank/DDBJ databases">
        <title>Vallitalea sediminicola and Vallitalea maricola sp. nov., anaerobic bacteria isolated from marine sediment.</title>
        <authorList>
            <person name="Hirano S."/>
            <person name="Maeda A."/>
            <person name="Terahara T."/>
            <person name="Mori K."/>
            <person name="Hamada M."/>
            <person name="Matsumoto R."/>
            <person name="Kobayashi T."/>
        </authorList>
    </citation>
    <scope>NUCLEOTIDE SEQUENCE</scope>
    <source>
        <strain evidence="1">AN17-2</strain>
    </source>
</reference>
<name>A0ACB5UD33_9FIRM</name>
<comment type="caution">
    <text evidence="1">The sequence shown here is derived from an EMBL/GenBank/DDBJ whole genome shotgun (WGS) entry which is preliminary data.</text>
</comment>
<evidence type="ECO:0000313" key="1">
    <source>
        <dbReference type="EMBL" id="GMQ60851.1"/>
    </source>
</evidence>
<protein>
    <submittedName>
        <fullName evidence="1">UDP-glucose--hexose-1-phosphate uridylyltransferase</fullName>
    </submittedName>
</protein>
<sequence length="507" mass="58497">MEKVQISIEKLIKFGLSNKMIEKWDVQLVRNSIMDILRISEPYEGELNNCEVVDSPVGILEELLQYAVDNNIIEDTVTYRDMLDARIMATLMPRPSELVNRFYGIADEEGIESATDYYYKLSKDSNYIRMDRIAKNEYWVADTQVGELEITINLSKPEKDPKEIEKARSMPSANYPKCFLCIDNVGYPGRLNHPARNNHRVIPVELSSENWYLQYSPYVYYNEHCIVFNEKHVPMKISKDTFVRLLSFVEKFPHYFVGSNADLPIVGGSILSHDHFQGGHHVFPMEKASIIKELRKDGYEEVKIGLVRWPLSVVRLSSRDKDKVIKLADEILGKWRDYSDESLGILAYTEEDGKRIPHNTITPIARINGNGDYELDLVLRNNRRSEEHPDGIFHPHAHLHHIKKENIGLIEVMGLAVLPARLKKELSLIEDILVGKIKDRAEYEELEKHGEWINRLVEEYGTDMKVDEARECIRKEVGDIFAQVLECAGVYKMDEEGIAGLERFIKA</sequence>